<dbReference type="EMBL" id="JAARRL010000036">
    <property type="protein sequence ID" value="MBC1501984.1"/>
    <property type="molecule type" value="Genomic_DNA"/>
</dbReference>
<reference evidence="3" key="1">
    <citation type="submission" date="2015-03" db="EMBL/GenBank/DDBJ databases">
        <authorList>
            <person name="Ferrari E."/>
            <person name="Walter M.C."/>
            <person name="Huptas C."/>
            <person name="Scherer S."/>
            <person name="Mueller-Herbst S."/>
        </authorList>
    </citation>
    <scope>NUCLEOTIDE SEQUENCE [LARGE SCALE GENOMIC DNA]</scope>
    <source>
        <strain evidence="3">LWP01</strain>
    </source>
</reference>
<evidence type="ECO:0000313" key="3">
    <source>
        <dbReference type="Proteomes" id="UP000223060"/>
    </source>
</evidence>
<reference evidence="2 4" key="3">
    <citation type="submission" date="2020-03" db="EMBL/GenBank/DDBJ databases">
        <title>Soil Listeria distribution.</title>
        <authorList>
            <person name="Liao J."/>
            <person name="Wiedmann M."/>
        </authorList>
    </citation>
    <scope>NUCLEOTIDE SEQUENCE [LARGE SCALE GENOMIC DNA]</scope>
    <source>
        <strain evidence="2 4">FSL L7-1523</strain>
    </source>
</reference>
<evidence type="ECO:0000313" key="1">
    <source>
        <dbReference type="EMBL" id="AQY52339.1"/>
    </source>
</evidence>
<dbReference type="EMBL" id="CP011102">
    <property type="protein sequence ID" value="AQY52339.1"/>
    <property type="molecule type" value="Genomic_DNA"/>
</dbReference>
<keyword evidence="3" id="KW-1185">Reference proteome</keyword>
<dbReference type="Proteomes" id="UP000223060">
    <property type="component" value="Chromosome"/>
</dbReference>
<reference evidence="1" key="2">
    <citation type="submission" date="2015-03" db="EMBL/GenBank/DDBJ databases">
        <authorList>
            <person name="Murphy D."/>
        </authorList>
    </citation>
    <scope>NUCLEOTIDE SEQUENCE [LARGE SCALE GENOMIC DNA]</scope>
    <source>
        <strain evidence="1">WS 4560</strain>
    </source>
</reference>
<gene>
    <name evidence="2" type="ORF">HB943_15390</name>
    <name evidence="1" type="ORF">UE46_15845</name>
</gene>
<accession>A0A1S7FY77</accession>
<dbReference type="AlphaFoldDB" id="A0A1S7FY77"/>
<evidence type="ECO:0000313" key="4">
    <source>
        <dbReference type="Proteomes" id="UP000564536"/>
    </source>
</evidence>
<dbReference type="KEGG" id="lwi:UE46_15845"/>
<evidence type="ECO:0000313" key="2">
    <source>
        <dbReference type="EMBL" id="MBC1501984.1"/>
    </source>
</evidence>
<sequence>MNLTVFREVDNVVVSYKKRRTYTNNGSINHKRRSMKEGKQQRFLTYGTFQTLDRVYIKLHSGQEWIVDTTSLGARYVGSVAINLQTKQRLPLKDLYYEVRNIRTFEQQVIAKRKHPGCCLVFERDFCEYSLKRRG</sequence>
<dbReference type="Proteomes" id="UP000564536">
    <property type="component" value="Unassembled WGS sequence"/>
</dbReference>
<proteinExistence type="predicted"/>
<organism evidence="1 3">
    <name type="scientific">Listeria weihenstephanensis</name>
    <dbReference type="NCBI Taxonomy" id="1006155"/>
    <lineage>
        <taxon>Bacteria</taxon>
        <taxon>Bacillati</taxon>
        <taxon>Bacillota</taxon>
        <taxon>Bacilli</taxon>
        <taxon>Bacillales</taxon>
        <taxon>Listeriaceae</taxon>
        <taxon>Listeria</taxon>
    </lineage>
</organism>
<name>A0A1S7FY77_9LIST</name>
<protein>
    <submittedName>
        <fullName evidence="1">Uncharacterized protein</fullName>
    </submittedName>
</protein>
<dbReference type="RefSeq" id="WP_036061357.1">
    <property type="nucleotide sequence ID" value="NZ_CP011102.1"/>
</dbReference>